<dbReference type="InterPro" id="IPR006016">
    <property type="entry name" value="UspA"/>
</dbReference>
<sequence length="288" mass="32433">MFKHAVVLIEDKHQNMAALKRALTCLGQELNKLTVYRQSKIEKSTSTQNRDEWQEQQSSAIRECFAGFNYDIELSIVFNLNGFDTQEFGRFLEANQCDVILKSNTEHKFLNGIFRGKTERYFVTDCPCPVWIVKPRLWDEDIEVLCCLDIDDKSEINHKLNVDILASGDQLARILSGQLHVIDCFFGEVCSMSFEVEKSGQFKRTTSVQGQHQELIQSYLAGLTLSEHSLHIVSGTPDFAIPDAAARLNAELVVIGNNADHGIMDRLFGDTAANLVSNMVCDVLVIKP</sequence>
<dbReference type="EMBL" id="LSNE01000007">
    <property type="protein sequence ID" value="KXI28173.1"/>
    <property type="molecule type" value="Genomic_DNA"/>
</dbReference>
<proteinExistence type="inferred from homology"/>
<dbReference type="PANTHER" id="PTHR47892:SF1">
    <property type="entry name" value="UNIVERSAL STRESS PROTEIN E"/>
    <property type="match status" value="1"/>
</dbReference>
<accession>A0A135ZYW6</accession>
<evidence type="ECO:0000256" key="4">
    <source>
        <dbReference type="ARBA" id="ARBA00037131"/>
    </source>
</evidence>
<protein>
    <recommendedName>
        <fullName evidence="5">UspA domain-containing protein</fullName>
    </recommendedName>
</protein>
<keyword evidence="3" id="KW-0963">Cytoplasm</keyword>
<reference evidence="7" key="1">
    <citation type="submission" date="2016-02" db="EMBL/GenBank/DDBJ databases">
        <authorList>
            <person name="Schultz-Johansen M."/>
            <person name="Glaring M.A."/>
            <person name="Bech P.K."/>
            <person name="Stougaard P."/>
        </authorList>
    </citation>
    <scope>NUCLEOTIDE SEQUENCE [LARGE SCALE GENOMIC DNA]</scope>
    <source>
        <strain evidence="7">S66</strain>
    </source>
</reference>
<evidence type="ECO:0000256" key="2">
    <source>
        <dbReference type="ARBA" id="ARBA00008791"/>
    </source>
</evidence>
<evidence type="ECO:0000313" key="6">
    <source>
        <dbReference type="EMBL" id="KXI28173.1"/>
    </source>
</evidence>
<evidence type="ECO:0000259" key="5">
    <source>
        <dbReference type="Pfam" id="PF00582"/>
    </source>
</evidence>
<dbReference type="Pfam" id="PF00582">
    <property type="entry name" value="Usp"/>
    <property type="match status" value="2"/>
</dbReference>
<dbReference type="AlphaFoldDB" id="A0A135ZYW6"/>
<evidence type="ECO:0000256" key="3">
    <source>
        <dbReference type="ARBA" id="ARBA00022490"/>
    </source>
</evidence>
<comment type="function">
    <text evidence="4">Required for resistance to DNA-damaging agents.</text>
</comment>
<evidence type="ECO:0000313" key="7">
    <source>
        <dbReference type="Proteomes" id="UP000070299"/>
    </source>
</evidence>
<comment type="similarity">
    <text evidence="2">Belongs to the universal stress protein A family.</text>
</comment>
<dbReference type="Gene3D" id="3.40.50.12370">
    <property type="match status" value="1"/>
</dbReference>
<organism evidence="6 7">
    <name type="scientific">Paraglaciecola hydrolytica</name>
    <dbReference type="NCBI Taxonomy" id="1799789"/>
    <lineage>
        <taxon>Bacteria</taxon>
        <taxon>Pseudomonadati</taxon>
        <taxon>Pseudomonadota</taxon>
        <taxon>Gammaproteobacteria</taxon>
        <taxon>Alteromonadales</taxon>
        <taxon>Alteromonadaceae</taxon>
        <taxon>Paraglaciecola</taxon>
    </lineage>
</organism>
<dbReference type="RefSeq" id="WP_068378221.1">
    <property type="nucleotide sequence ID" value="NZ_LSNE01000007.1"/>
</dbReference>
<comment type="caution">
    <text evidence="6">The sequence shown here is derived from an EMBL/GenBank/DDBJ whole genome shotgun (WGS) entry which is preliminary data.</text>
</comment>
<name>A0A135ZYW6_9ALTE</name>
<dbReference type="PANTHER" id="PTHR47892">
    <property type="entry name" value="UNIVERSAL STRESS PROTEIN E"/>
    <property type="match status" value="1"/>
</dbReference>
<evidence type="ECO:0000256" key="1">
    <source>
        <dbReference type="ARBA" id="ARBA00004496"/>
    </source>
</evidence>
<dbReference type="Proteomes" id="UP000070299">
    <property type="component" value="Unassembled WGS sequence"/>
</dbReference>
<gene>
    <name evidence="6" type="ORF">AX660_17495</name>
</gene>
<dbReference type="GO" id="GO:0005737">
    <property type="term" value="C:cytoplasm"/>
    <property type="evidence" value="ECO:0007669"/>
    <property type="project" value="UniProtKB-SubCell"/>
</dbReference>
<dbReference type="STRING" id="1799789.AX660_17495"/>
<feature type="domain" description="UspA" evidence="5">
    <location>
        <begin position="1"/>
        <end position="134"/>
    </location>
</feature>
<keyword evidence="7" id="KW-1185">Reference proteome</keyword>
<dbReference type="SUPFAM" id="SSF52402">
    <property type="entry name" value="Adenine nucleotide alpha hydrolases-like"/>
    <property type="match status" value="2"/>
</dbReference>
<comment type="subcellular location">
    <subcellularLocation>
        <location evidence="1">Cytoplasm</location>
    </subcellularLocation>
</comment>
<feature type="domain" description="UspA" evidence="5">
    <location>
        <begin position="210"/>
        <end position="287"/>
    </location>
</feature>